<name>A0A9Q3EEY3_9BASI</name>
<sequence length="113" mass="12887">MQKNESLLEKQKETDKMIKTILTRLDHLKNQLTNKQKELSNPNNIEKTNNTRPSFAAVVTTTNIPRQMSLLHRPNPSPQSNKTNSKNLAFSSEQNLEQPNPSKANEHKKPTAK</sequence>
<comment type="caution">
    <text evidence="2">The sequence shown here is derived from an EMBL/GenBank/DDBJ whole genome shotgun (WGS) entry which is preliminary data.</text>
</comment>
<evidence type="ECO:0000313" key="2">
    <source>
        <dbReference type="EMBL" id="MBW0517693.1"/>
    </source>
</evidence>
<keyword evidence="3" id="KW-1185">Reference proteome</keyword>
<proteinExistence type="predicted"/>
<feature type="compositionally biased region" description="Basic and acidic residues" evidence="1">
    <location>
        <begin position="104"/>
        <end position="113"/>
    </location>
</feature>
<dbReference type="EMBL" id="AVOT02026117">
    <property type="protein sequence ID" value="MBW0517693.1"/>
    <property type="molecule type" value="Genomic_DNA"/>
</dbReference>
<evidence type="ECO:0000256" key="1">
    <source>
        <dbReference type="SAM" id="MobiDB-lite"/>
    </source>
</evidence>
<feature type="region of interest" description="Disordered" evidence="1">
    <location>
        <begin position="33"/>
        <end position="113"/>
    </location>
</feature>
<gene>
    <name evidence="2" type="ORF">O181_057408</name>
</gene>
<reference evidence="2" key="1">
    <citation type="submission" date="2021-03" db="EMBL/GenBank/DDBJ databases">
        <title>Draft genome sequence of rust myrtle Austropuccinia psidii MF-1, a brazilian biotype.</title>
        <authorList>
            <person name="Quecine M.C."/>
            <person name="Pachon D.M.R."/>
            <person name="Bonatelli M.L."/>
            <person name="Correr F.H."/>
            <person name="Franceschini L.M."/>
            <person name="Leite T.F."/>
            <person name="Margarido G.R.A."/>
            <person name="Almeida C.A."/>
            <person name="Ferrarezi J.A."/>
            <person name="Labate C.A."/>
        </authorList>
    </citation>
    <scope>NUCLEOTIDE SEQUENCE</scope>
    <source>
        <strain evidence="2">MF-1</strain>
    </source>
</reference>
<dbReference type="Proteomes" id="UP000765509">
    <property type="component" value="Unassembled WGS sequence"/>
</dbReference>
<feature type="compositionally biased region" description="Polar residues" evidence="1">
    <location>
        <begin position="78"/>
        <end position="103"/>
    </location>
</feature>
<protein>
    <submittedName>
        <fullName evidence="2">Uncharacterized protein</fullName>
    </submittedName>
</protein>
<accession>A0A9Q3EEY3</accession>
<dbReference type="AlphaFoldDB" id="A0A9Q3EEY3"/>
<organism evidence="2 3">
    <name type="scientific">Austropuccinia psidii MF-1</name>
    <dbReference type="NCBI Taxonomy" id="1389203"/>
    <lineage>
        <taxon>Eukaryota</taxon>
        <taxon>Fungi</taxon>
        <taxon>Dikarya</taxon>
        <taxon>Basidiomycota</taxon>
        <taxon>Pucciniomycotina</taxon>
        <taxon>Pucciniomycetes</taxon>
        <taxon>Pucciniales</taxon>
        <taxon>Sphaerophragmiaceae</taxon>
        <taxon>Austropuccinia</taxon>
    </lineage>
</organism>
<feature type="compositionally biased region" description="Polar residues" evidence="1">
    <location>
        <begin position="33"/>
        <end position="66"/>
    </location>
</feature>
<evidence type="ECO:0000313" key="3">
    <source>
        <dbReference type="Proteomes" id="UP000765509"/>
    </source>
</evidence>